<feature type="compositionally biased region" description="Basic and acidic residues" evidence="1">
    <location>
        <begin position="30"/>
        <end position="44"/>
    </location>
</feature>
<protein>
    <submittedName>
        <fullName evidence="2">Uncharacterized protein</fullName>
    </submittedName>
</protein>
<dbReference type="Gramene" id="ORUFI08G26710.1">
    <property type="protein sequence ID" value="ORUFI08G26710.1"/>
    <property type="gene ID" value="ORUFI08G26710"/>
</dbReference>
<dbReference type="HOGENOM" id="CLU_1436594_0_0_1"/>
<organism evidence="2 3">
    <name type="scientific">Oryza rufipogon</name>
    <name type="common">Brownbeard rice</name>
    <name type="synonym">Asian wild rice</name>
    <dbReference type="NCBI Taxonomy" id="4529"/>
    <lineage>
        <taxon>Eukaryota</taxon>
        <taxon>Viridiplantae</taxon>
        <taxon>Streptophyta</taxon>
        <taxon>Embryophyta</taxon>
        <taxon>Tracheophyta</taxon>
        <taxon>Spermatophyta</taxon>
        <taxon>Magnoliopsida</taxon>
        <taxon>Liliopsida</taxon>
        <taxon>Poales</taxon>
        <taxon>Poaceae</taxon>
        <taxon>BOP clade</taxon>
        <taxon>Oryzoideae</taxon>
        <taxon>Oryzeae</taxon>
        <taxon>Oryzinae</taxon>
        <taxon>Oryza</taxon>
    </lineage>
</organism>
<keyword evidence="3" id="KW-1185">Reference proteome</keyword>
<feature type="compositionally biased region" description="Gly residues" evidence="1">
    <location>
        <begin position="8"/>
        <end position="17"/>
    </location>
</feature>
<dbReference type="Proteomes" id="UP000008022">
    <property type="component" value="Unassembled WGS sequence"/>
</dbReference>
<feature type="region of interest" description="Disordered" evidence="1">
    <location>
        <begin position="138"/>
        <end position="189"/>
    </location>
</feature>
<reference evidence="3" key="1">
    <citation type="submission" date="2013-06" db="EMBL/GenBank/DDBJ databases">
        <authorList>
            <person name="Zhao Q."/>
        </authorList>
    </citation>
    <scope>NUCLEOTIDE SEQUENCE</scope>
    <source>
        <strain evidence="3">cv. W1943</strain>
    </source>
</reference>
<reference evidence="2" key="2">
    <citation type="submission" date="2015-06" db="UniProtKB">
        <authorList>
            <consortium name="EnsemblPlants"/>
        </authorList>
    </citation>
    <scope>IDENTIFICATION</scope>
</reference>
<feature type="region of interest" description="Disordered" evidence="1">
    <location>
        <begin position="1"/>
        <end position="91"/>
    </location>
</feature>
<feature type="compositionally biased region" description="Gly residues" evidence="1">
    <location>
        <begin position="49"/>
        <end position="60"/>
    </location>
</feature>
<evidence type="ECO:0000313" key="2">
    <source>
        <dbReference type="EnsemblPlants" id="ORUFI08G26710.1"/>
    </source>
</evidence>
<accession>A0A0E0QML9</accession>
<dbReference type="OMA" id="RTCGGHI"/>
<name>A0A0E0QML9_ORYRU</name>
<evidence type="ECO:0000313" key="3">
    <source>
        <dbReference type="Proteomes" id="UP000008022"/>
    </source>
</evidence>
<sequence>MHRTCGGHIVGRHGGAGGDRRGYIPSDDGVCDHLERSRASRGEEAAQVEGGGEARGGGAQWGLRRHGWRGEGHRRGVGTASGGGGGAARPAPLRLGVEAWWEGDGRRHAVGTAATRVERRGALAQCGDGCWWRGGAEERRGEGAGRRWTTPSAGGGAARRRGEGRVRGGDGGARRRGRGLRDSYLDINS</sequence>
<proteinExistence type="predicted"/>
<feature type="compositionally biased region" description="Basic and acidic residues" evidence="1">
    <location>
        <begin position="179"/>
        <end position="189"/>
    </location>
</feature>
<dbReference type="AlphaFoldDB" id="A0A0E0QML9"/>
<evidence type="ECO:0000256" key="1">
    <source>
        <dbReference type="SAM" id="MobiDB-lite"/>
    </source>
</evidence>
<dbReference type="EnsemblPlants" id="ORUFI08G26710.1">
    <property type="protein sequence ID" value="ORUFI08G26710.1"/>
    <property type="gene ID" value="ORUFI08G26710"/>
</dbReference>